<dbReference type="RefSeq" id="WP_203413262.1">
    <property type="nucleotide sequence ID" value="NZ_CP060244.1"/>
</dbReference>
<accession>A0A7H1NTF1</accession>
<dbReference type="GO" id="GO:0016740">
    <property type="term" value="F:transferase activity"/>
    <property type="evidence" value="ECO:0007669"/>
    <property type="project" value="UniProtKB-KW"/>
</dbReference>
<dbReference type="SUPFAM" id="SSF53448">
    <property type="entry name" value="Nucleotide-diphospho-sugar transferases"/>
    <property type="match status" value="1"/>
</dbReference>
<name>A0A7H1NTF1_9PROT</name>
<dbReference type="Gene3D" id="3.90.550.10">
    <property type="entry name" value="Spore Coat Polysaccharide Biosynthesis Protein SpsA, Chain A"/>
    <property type="match status" value="1"/>
</dbReference>
<dbReference type="Proteomes" id="UP000516349">
    <property type="component" value="Chromosome"/>
</dbReference>
<dbReference type="Pfam" id="PF13704">
    <property type="entry name" value="Glyco_tranf_2_4"/>
    <property type="match status" value="1"/>
</dbReference>
<dbReference type="InterPro" id="IPR029044">
    <property type="entry name" value="Nucleotide-diphossugar_trans"/>
</dbReference>
<proteinExistence type="predicted"/>
<dbReference type="CDD" id="cd00761">
    <property type="entry name" value="Glyco_tranf_GTA_type"/>
    <property type="match status" value="1"/>
</dbReference>
<gene>
    <name evidence="1" type="ORF">JGUZn3_18470</name>
</gene>
<evidence type="ECO:0000313" key="2">
    <source>
        <dbReference type="Proteomes" id="UP000516349"/>
    </source>
</evidence>
<dbReference type="AlphaFoldDB" id="A0A7H1NTF1"/>
<protein>
    <submittedName>
        <fullName evidence="1">Glycosyl transferase family 2</fullName>
    </submittedName>
</protein>
<evidence type="ECO:0000313" key="1">
    <source>
        <dbReference type="EMBL" id="QNT79061.1"/>
    </source>
</evidence>
<reference evidence="1 2" key="1">
    <citation type="submission" date="2020-08" db="EMBL/GenBank/DDBJ databases">
        <title>Complete genome sequence of Entomobacter blattae G55GP.</title>
        <authorList>
            <person name="Poehlein A."/>
            <person name="Guzman J."/>
            <person name="Daniel R."/>
            <person name="Vilcinskas A."/>
        </authorList>
    </citation>
    <scope>NUCLEOTIDE SEQUENCE [LARGE SCALE GENOMIC DNA]</scope>
    <source>
        <strain evidence="1 2">G55GP</strain>
    </source>
</reference>
<dbReference type="KEGG" id="ebla:JGUZn3_18470"/>
<dbReference type="EMBL" id="CP060244">
    <property type="protein sequence ID" value="QNT79061.1"/>
    <property type="molecule type" value="Genomic_DNA"/>
</dbReference>
<organism evidence="1 2">
    <name type="scientific">Entomobacter blattae</name>
    <dbReference type="NCBI Taxonomy" id="2762277"/>
    <lineage>
        <taxon>Bacteria</taxon>
        <taxon>Pseudomonadati</taxon>
        <taxon>Pseudomonadota</taxon>
        <taxon>Alphaproteobacteria</taxon>
        <taxon>Acetobacterales</taxon>
        <taxon>Acetobacteraceae</taxon>
        <taxon>Entomobacter</taxon>
    </lineage>
</organism>
<keyword evidence="2" id="KW-1185">Reference proteome</keyword>
<sequence length="344" mass="39946">MSSDLEKFIWGMQTPALRDQPLGDPTSWAGTVQGELLQFGEHRDMAFPTREFPAYQFAAAILMVKNEADVISENLWWLYFIGVRRFIVINNKSTDNTGELVKDFQKYADHVEVIIIDDPIIAHYQSEKTTSAYVMANLLWPDLRWIIPVDADEFFIPQNSLETLDSVPETIDAVVVTKLIHCHYSFYKPSTALTNLLQEMAYRCPLFAVPPKIVVRAHLEAHIAQGNHFIKKKTQEVAHYTGGLSYGLYIREFPNRSFEYFLDKIRNGARAIMEARKHHPERSIGGEHWLEYYTIYQQQGLEAILSVYRQNYIRDHTPGWKLEPFSGVPLNHPYRFFLDRDRAE</sequence>
<keyword evidence="1" id="KW-0808">Transferase</keyword>